<comment type="caution">
    <text evidence="2">The sequence shown here is derived from an EMBL/GenBank/DDBJ whole genome shotgun (WGS) entry which is preliminary data.</text>
</comment>
<evidence type="ECO:0000256" key="1">
    <source>
        <dbReference type="SAM" id="Phobius"/>
    </source>
</evidence>
<organism evidence="2 3">
    <name type="scientific">Coraliomargarita sinensis</name>
    <dbReference type="NCBI Taxonomy" id="2174842"/>
    <lineage>
        <taxon>Bacteria</taxon>
        <taxon>Pseudomonadati</taxon>
        <taxon>Verrucomicrobiota</taxon>
        <taxon>Opitutia</taxon>
        <taxon>Puniceicoccales</taxon>
        <taxon>Coraliomargaritaceae</taxon>
        <taxon>Coraliomargarita</taxon>
    </lineage>
</organism>
<name>A0A317ZGA7_9BACT</name>
<reference evidence="2 3" key="1">
    <citation type="submission" date="2018-05" db="EMBL/GenBank/DDBJ databases">
        <title>Coraliomargarita sinensis sp. nov., isolated from a marine solar saltern.</title>
        <authorList>
            <person name="Zhou L.Y."/>
        </authorList>
    </citation>
    <scope>NUCLEOTIDE SEQUENCE [LARGE SCALE GENOMIC DNA]</scope>
    <source>
        <strain evidence="2 3">WN38</strain>
    </source>
</reference>
<dbReference type="RefSeq" id="WP_110130910.1">
    <property type="nucleotide sequence ID" value="NZ_QHJQ01000004.1"/>
</dbReference>
<protein>
    <submittedName>
        <fullName evidence="2">Uncharacterized protein</fullName>
    </submittedName>
</protein>
<dbReference type="EMBL" id="QHJQ01000004">
    <property type="protein sequence ID" value="PXA04460.1"/>
    <property type="molecule type" value="Genomic_DNA"/>
</dbReference>
<keyword evidence="1" id="KW-0472">Membrane</keyword>
<keyword evidence="1" id="KW-0812">Transmembrane</keyword>
<gene>
    <name evidence="2" type="ORF">DDZ13_07990</name>
</gene>
<dbReference type="Proteomes" id="UP000247099">
    <property type="component" value="Unassembled WGS sequence"/>
</dbReference>
<keyword evidence="3" id="KW-1185">Reference proteome</keyword>
<dbReference type="InParanoid" id="A0A317ZGA7"/>
<dbReference type="AlphaFoldDB" id="A0A317ZGA7"/>
<accession>A0A317ZGA7</accession>
<proteinExistence type="predicted"/>
<sequence length="119" mass="13439">MNNDKLLEELRAQRELIQKHLQWLNENIAALDNKEATSETTDKKLTSKLREAASEKLAAPESAATPEILNNDELDKEFGKYKAPAGNDFMRAKIGCLVLFVLSTLLFLFLLFGLPYLLD</sequence>
<keyword evidence="1" id="KW-1133">Transmembrane helix</keyword>
<evidence type="ECO:0000313" key="3">
    <source>
        <dbReference type="Proteomes" id="UP000247099"/>
    </source>
</evidence>
<evidence type="ECO:0000313" key="2">
    <source>
        <dbReference type="EMBL" id="PXA04460.1"/>
    </source>
</evidence>
<feature type="transmembrane region" description="Helical" evidence="1">
    <location>
        <begin position="97"/>
        <end position="118"/>
    </location>
</feature>